<name>A0ABV9LI51_9ACTN</name>
<dbReference type="InterPro" id="IPR045851">
    <property type="entry name" value="AMP-bd_C_sf"/>
</dbReference>
<dbReference type="SUPFAM" id="SSF53474">
    <property type="entry name" value="alpha/beta-Hydrolases"/>
    <property type="match status" value="1"/>
</dbReference>
<protein>
    <submittedName>
        <fullName evidence="5">Alpha/beta fold hydrolase</fullName>
    </submittedName>
</protein>
<dbReference type="Gene3D" id="3.40.50.12780">
    <property type="entry name" value="N-terminal domain of ligase-like"/>
    <property type="match status" value="1"/>
</dbReference>
<gene>
    <name evidence="5" type="ORF">ACFO3M_10225</name>
</gene>
<keyword evidence="5" id="KW-0378">Hydrolase</keyword>
<organism evidence="5 6">
    <name type="scientific">Geodermatophilus arenarius</name>
    <dbReference type="NCBI Taxonomy" id="1137990"/>
    <lineage>
        <taxon>Bacteria</taxon>
        <taxon>Bacillati</taxon>
        <taxon>Actinomycetota</taxon>
        <taxon>Actinomycetes</taxon>
        <taxon>Geodermatophilales</taxon>
        <taxon>Geodermatophilaceae</taxon>
        <taxon>Geodermatophilus</taxon>
    </lineage>
</organism>
<dbReference type="PROSITE" id="PS50075">
    <property type="entry name" value="CARRIER"/>
    <property type="match status" value="1"/>
</dbReference>
<dbReference type="InterPro" id="IPR020802">
    <property type="entry name" value="TesA-like"/>
</dbReference>
<dbReference type="Pfam" id="PF00550">
    <property type="entry name" value="PP-binding"/>
    <property type="match status" value="1"/>
</dbReference>
<keyword evidence="6" id="KW-1185">Reference proteome</keyword>
<accession>A0ABV9LI51</accession>
<comment type="caution">
    <text evidence="5">The sequence shown here is derived from an EMBL/GenBank/DDBJ whole genome shotgun (WGS) entry which is preliminary data.</text>
</comment>
<evidence type="ECO:0000256" key="3">
    <source>
        <dbReference type="ARBA" id="ARBA00022553"/>
    </source>
</evidence>
<keyword evidence="3" id="KW-0597">Phosphoprotein</keyword>
<dbReference type="InterPro" id="IPR000873">
    <property type="entry name" value="AMP-dep_synth/lig_dom"/>
</dbReference>
<dbReference type="InterPro" id="IPR020806">
    <property type="entry name" value="PKS_PP-bd"/>
</dbReference>
<dbReference type="Pfam" id="PF13193">
    <property type="entry name" value="AMP-binding_C"/>
    <property type="match status" value="1"/>
</dbReference>
<reference evidence="6" key="1">
    <citation type="journal article" date="2019" name="Int. J. Syst. Evol. Microbiol.">
        <title>The Global Catalogue of Microorganisms (GCM) 10K type strain sequencing project: providing services to taxonomists for standard genome sequencing and annotation.</title>
        <authorList>
            <consortium name="The Broad Institute Genomics Platform"/>
            <consortium name="The Broad Institute Genome Sequencing Center for Infectious Disease"/>
            <person name="Wu L."/>
            <person name="Ma J."/>
        </authorList>
    </citation>
    <scope>NUCLEOTIDE SEQUENCE [LARGE SCALE GENOMIC DNA]</scope>
    <source>
        <strain evidence="6">CCUG 62763</strain>
    </source>
</reference>
<keyword evidence="2" id="KW-0596">Phosphopantetheine</keyword>
<dbReference type="InterPro" id="IPR025110">
    <property type="entry name" value="AMP-bd_C"/>
</dbReference>
<dbReference type="PANTHER" id="PTHR45527:SF1">
    <property type="entry name" value="FATTY ACID SYNTHASE"/>
    <property type="match status" value="1"/>
</dbReference>
<evidence type="ECO:0000256" key="1">
    <source>
        <dbReference type="ARBA" id="ARBA00001957"/>
    </source>
</evidence>
<dbReference type="Pfam" id="PF00975">
    <property type="entry name" value="Thioesterase"/>
    <property type="match status" value="1"/>
</dbReference>
<dbReference type="GO" id="GO:0016787">
    <property type="term" value="F:hydrolase activity"/>
    <property type="evidence" value="ECO:0007669"/>
    <property type="project" value="UniProtKB-KW"/>
</dbReference>
<dbReference type="InterPro" id="IPR042099">
    <property type="entry name" value="ANL_N_sf"/>
</dbReference>
<sequence length="926" mass="96970">MGSRRAAVPLRDAHSPRWMTPGTRLWAARGRRNTIGGPRYDLTAPAATVVESRHAEGTVYMSAPASGSPVTGPARRTGSVAPVFEAVVAQRGTATALSGPDSSMSFAELGSRARAAAHRIRSLLPSGAAPDAPVAVLATPTPELVVAMFGVVLTGRPLVVLDPQLPTGRLQQIQEMAGAALAVAEGRLAARAAEVGTFPALTDLDALIALPGPEDAAAADGEPAVEPGPDSPATIVFTSGSTGRPKGVVHGQAFVVAEAATTGRLMGLTAGERLGLVLPPSFALGEHAVFGALLNGASLHVYDPRDRGMRGLPAFLRQQGVTVLSMTPSLLRALTGALSPGQRLDDLRLVVTAGEALHGRDVRAARERLGAITIANHLGSSETGQLTFGPLLPTDPVGDGPVPAGHVVEGKEIQVLGEDGRAVPRGEVGTLLVLGPHLGGYLAGGVDGPFGRAEDGRATFRTGDRGRYDERGVLHQLGRTDDAVKVNGYLVEPSEVEAALRGLTGVADAAVVAVKNGTGTGLVGYVAPNSDQRTPSPAQLRRDLVALLPSWMVPAELVLLDEMPRNERGKVDRAALPAPARHDPEPPQGHWEKVVAGLFESVLHRSGVGRDETFTALGGDSLSVEEMLTRLGEEHGVVLTSGDVAENATVRQLAAVVSRSRAGADGGARAGTRRRHASVVALRQTGSRPPVVCFAGAGAGGQAFLPLTEALGEDQPVYAFQPHGFEEWGLPDYSIGMAARRHLRRLREIQPHGPYRLVGHSMGGLVALQVARRLAAAGEEVASVTLIDTVLPQRLVEQAWSPEATANGEHPAVAPLPGDDKYGAPKTTRELWRRRVLALAAGALPPSGARMEGMLELGVRVSLLHRPQPWDGRVDVYVSHLNEASLVVWRQLLVGDVRMTTLSGEHNSLLRSPFVEQIAQGFTTAP</sequence>
<proteinExistence type="predicted"/>
<dbReference type="SUPFAM" id="SSF56801">
    <property type="entry name" value="Acetyl-CoA synthetase-like"/>
    <property type="match status" value="1"/>
</dbReference>
<evidence type="ECO:0000259" key="4">
    <source>
        <dbReference type="PROSITE" id="PS50075"/>
    </source>
</evidence>
<comment type="cofactor">
    <cofactor evidence="1">
        <name>pantetheine 4'-phosphate</name>
        <dbReference type="ChEBI" id="CHEBI:47942"/>
    </cofactor>
</comment>
<dbReference type="SMART" id="SM00823">
    <property type="entry name" value="PKS_PP"/>
    <property type="match status" value="1"/>
</dbReference>
<evidence type="ECO:0000256" key="2">
    <source>
        <dbReference type="ARBA" id="ARBA00022450"/>
    </source>
</evidence>
<dbReference type="Gene3D" id="1.10.1200.10">
    <property type="entry name" value="ACP-like"/>
    <property type="match status" value="1"/>
</dbReference>
<dbReference type="PANTHER" id="PTHR45527">
    <property type="entry name" value="NONRIBOSOMAL PEPTIDE SYNTHETASE"/>
    <property type="match status" value="1"/>
</dbReference>
<dbReference type="SMART" id="SM00824">
    <property type="entry name" value="PKS_TE"/>
    <property type="match status" value="1"/>
</dbReference>
<dbReference type="InterPro" id="IPR020845">
    <property type="entry name" value="AMP-binding_CS"/>
</dbReference>
<dbReference type="Gene3D" id="3.30.300.30">
    <property type="match status" value="1"/>
</dbReference>
<dbReference type="EMBL" id="JBHSGR010000009">
    <property type="protein sequence ID" value="MFC4693759.1"/>
    <property type="molecule type" value="Genomic_DNA"/>
</dbReference>
<dbReference type="Pfam" id="PF00501">
    <property type="entry name" value="AMP-binding"/>
    <property type="match status" value="1"/>
</dbReference>
<dbReference type="Gene3D" id="3.40.50.1820">
    <property type="entry name" value="alpha/beta hydrolase"/>
    <property type="match status" value="1"/>
</dbReference>
<evidence type="ECO:0000313" key="5">
    <source>
        <dbReference type="EMBL" id="MFC4693759.1"/>
    </source>
</evidence>
<dbReference type="RefSeq" id="WP_387988479.1">
    <property type="nucleotide sequence ID" value="NZ_JBHSGR010000009.1"/>
</dbReference>
<dbReference type="InterPro" id="IPR009081">
    <property type="entry name" value="PP-bd_ACP"/>
</dbReference>
<dbReference type="SUPFAM" id="SSF47336">
    <property type="entry name" value="ACP-like"/>
    <property type="match status" value="1"/>
</dbReference>
<dbReference type="InterPro" id="IPR036736">
    <property type="entry name" value="ACP-like_sf"/>
</dbReference>
<evidence type="ECO:0000313" key="6">
    <source>
        <dbReference type="Proteomes" id="UP001596025"/>
    </source>
</evidence>
<dbReference type="InterPro" id="IPR029058">
    <property type="entry name" value="AB_hydrolase_fold"/>
</dbReference>
<feature type="domain" description="Carrier" evidence="4">
    <location>
        <begin position="586"/>
        <end position="661"/>
    </location>
</feature>
<dbReference type="Proteomes" id="UP001596025">
    <property type="component" value="Unassembled WGS sequence"/>
</dbReference>
<dbReference type="PROSITE" id="PS00455">
    <property type="entry name" value="AMP_BINDING"/>
    <property type="match status" value="1"/>
</dbReference>
<dbReference type="InterPro" id="IPR001031">
    <property type="entry name" value="Thioesterase"/>
</dbReference>